<keyword evidence="1" id="KW-0560">Oxidoreductase</keyword>
<dbReference type="PROSITE" id="PS00895">
    <property type="entry name" value="3_HYDROXYISOBUT_DH"/>
    <property type="match status" value="1"/>
</dbReference>
<dbReference type="InterPro" id="IPR002204">
    <property type="entry name" value="3-OH-isobutyrate_DH-rel_CS"/>
</dbReference>
<dbReference type="InterPro" id="IPR013328">
    <property type="entry name" value="6PGD_dom2"/>
</dbReference>
<dbReference type="InterPro" id="IPR008927">
    <property type="entry name" value="6-PGluconate_DH-like_C_sf"/>
</dbReference>
<dbReference type="PIRSF" id="PIRSF000103">
    <property type="entry name" value="HIBADH"/>
    <property type="match status" value="1"/>
</dbReference>
<keyword evidence="7" id="KW-1185">Reference proteome</keyword>
<dbReference type="PANTHER" id="PTHR22981">
    <property type="entry name" value="3-HYDROXYISOBUTYRATE DEHYDROGENASE-RELATED"/>
    <property type="match status" value="1"/>
</dbReference>
<dbReference type="OrthoDB" id="7340804at2"/>
<reference evidence="6 7" key="1">
    <citation type="submission" date="2019-09" db="EMBL/GenBank/DDBJ databases">
        <title>Genome sequence of Rhodovastum atsumiense, a diverse member of the Acetobacteraceae family of non-sulfur purple photosynthetic bacteria.</title>
        <authorList>
            <person name="Meyer T."/>
            <person name="Kyndt J."/>
        </authorList>
    </citation>
    <scope>NUCLEOTIDE SEQUENCE [LARGE SCALE GENOMIC DNA]</scope>
    <source>
        <strain evidence="6 7">DSM 21279</strain>
    </source>
</reference>
<feature type="active site" evidence="3">
    <location>
        <position position="168"/>
    </location>
</feature>
<dbReference type="InterPro" id="IPR036291">
    <property type="entry name" value="NAD(P)-bd_dom_sf"/>
</dbReference>
<evidence type="ECO:0000256" key="2">
    <source>
        <dbReference type="ARBA" id="ARBA00023027"/>
    </source>
</evidence>
<evidence type="ECO:0000256" key="1">
    <source>
        <dbReference type="ARBA" id="ARBA00023002"/>
    </source>
</evidence>
<dbReference type="GO" id="GO:0016054">
    <property type="term" value="P:organic acid catabolic process"/>
    <property type="evidence" value="ECO:0007669"/>
    <property type="project" value="UniProtKB-ARBA"/>
</dbReference>
<name>A0A5M6INP0_9PROT</name>
<evidence type="ECO:0000259" key="5">
    <source>
        <dbReference type="Pfam" id="PF14833"/>
    </source>
</evidence>
<dbReference type="RefSeq" id="WP_150044359.1">
    <property type="nucleotide sequence ID" value="NZ_OW485601.1"/>
</dbReference>
<dbReference type="GO" id="GO:0016616">
    <property type="term" value="F:oxidoreductase activity, acting on the CH-OH group of donors, NAD or NADP as acceptor"/>
    <property type="evidence" value="ECO:0007669"/>
    <property type="project" value="TreeGrafter"/>
</dbReference>
<dbReference type="SUPFAM" id="SSF51735">
    <property type="entry name" value="NAD(P)-binding Rossmann-fold domains"/>
    <property type="match status" value="1"/>
</dbReference>
<dbReference type="PANTHER" id="PTHR22981:SF80">
    <property type="entry name" value="BLR4309 PROTEIN"/>
    <property type="match status" value="1"/>
</dbReference>
<proteinExistence type="predicted"/>
<dbReference type="Pfam" id="PF14833">
    <property type="entry name" value="NAD_binding_11"/>
    <property type="match status" value="1"/>
</dbReference>
<dbReference type="Proteomes" id="UP000325255">
    <property type="component" value="Unassembled WGS sequence"/>
</dbReference>
<dbReference type="Pfam" id="PF03446">
    <property type="entry name" value="NAD_binding_2"/>
    <property type="match status" value="1"/>
</dbReference>
<dbReference type="GO" id="GO:0050661">
    <property type="term" value="F:NADP binding"/>
    <property type="evidence" value="ECO:0007669"/>
    <property type="project" value="InterPro"/>
</dbReference>
<evidence type="ECO:0000259" key="4">
    <source>
        <dbReference type="Pfam" id="PF03446"/>
    </source>
</evidence>
<feature type="domain" description="6-phosphogluconate dehydrogenase NADP-binding" evidence="4">
    <location>
        <begin position="2"/>
        <end position="159"/>
    </location>
</feature>
<accession>A0A5M6INP0</accession>
<evidence type="ECO:0000313" key="6">
    <source>
        <dbReference type="EMBL" id="KAA5609085.1"/>
    </source>
</evidence>
<dbReference type="EMBL" id="VWPK01000060">
    <property type="protein sequence ID" value="KAA5609085.1"/>
    <property type="molecule type" value="Genomic_DNA"/>
</dbReference>
<feature type="domain" description="3-hydroxyisobutyrate dehydrogenase-like NAD-binding" evidence="5">
    <location>
        <begin position="162"/>
        <end position="276"/>
    </location>
</feature>
<protein>
    <submittedName>
        <fullName evidence="6">NAD(P)-dependent oxidoreductase</fullName>
    </submittedName>
</protein>
<gene>
    <name evidence="6" type="ORF">F1189_26010</name>
</gene>
<evidence type="ECO:0000256" key="3">
    <source>
        <dbReference type="PIRSR" id="PIRSR000103-1"/>
    </source>
</evidence>
<dbReference type="Gene3D" id="1.10.1040.10">
    <property type="entry name" value="N-(1-d-carboxylethyl)-l-norvaline Dehydrogenase, domain 2"/>
    <property type="match status" value="1"/>
</dbReference>
<keyword evidence="2" id="KW-0520">NAD</keyword>
<organism evidence="6 7">
    <name type="scientific">Rhodovastum atsumiense</name>
    <dbReference type="NCBI Taxonomy" id="504468"/>
    <lineage>
        <taxon>Bacteria</taxon>
        <taxon>Pseudomonadati</taxon>
        <taxon>Pseudomonadota</taxon>
        <taxon>Alphaproteobacteria</taxon>
        <taxon>Acetobacterales</taxon>
        <taxon>Acetobacteraceae</taxon>
        <taxon>Rhodovastum</taxon>
    </lineage>
</organism>
<evidence type="ECO:0000313" key="7">
    <source>
        <dbReference type="Proteomes" id="UP000325255"/>
    </source>
</evidence>
<dbReference type="SUPFAM" id="SSF48179">
    <property type="entry name" value="6-phosphogluconate dehydrogenase C-terminal domain-like"/>
    <property type="match status" value="1"/>
</dbReference>
<dbReference type="InterPro" id="IPR006115">
    <property type="entry name" value="6PGDH_NADP-bd"/>
</dbReference>
<comment type="caution">
    <text evidence="6">The sequence shown here is derived from an EMBL/GenBank/DDBJ whole genome shotgun (WGS) entry which is preliminary data.</text>
</comment>
<dbReference type="InterPro" id="IPR029154">
    <property type="entry name" value="HIBADH-like_NADP-bd"/>
</dbReference>
<dbReference type="Gene3D" id="3.40.50.720">
    <property type="entry name" value="NAD(P)-binding Rossmann-like Domain"/>
    <property type="match status" value="1"/>
</dbReference>
<dbReference type="AlphaFoldDB" id="A0A5M6INP0"/>
<sequence>MKIGFIGLGLMGEAMSRNLVAKSGHTVQVFDVDRAKVDHLVAHGAEAAGSVREVGAACDVVFSMVPKSEHVEAVYADLLTVARAGQVLVDISTIAPDVSAALAARVAATGAVMLDAPVVKSRPAAIAGTLGFYVGGDAGAFAQVRPLLECMGSKIIHLGANGTGLVMKLCHNVLVAEIQNGVNEILTVAQHFGIPLDSFAEAVSYGGATNFYLTSKLDTLRREDFTPAFSAENMHKDIGYFRQMTGPAGLKLPGVEAAAAVYAHAMATGLGGQDFSVTRKAVEDMSRG</sequence>
<dbReference type="GO" id="GO:0051287">
    <property type="term" value="F:NAD binding"/>
    <property type="evidence" value="ECO:0007669"/>
    <property type="project" value="InterPro"/>
</dbReference>
<dbReference type="InterPro" id="IPR015815">
    <property type="entry name" value="HIBADH-related"/>
</dbReference>